<proteinExistence type="inferred from homology"/>
<feature type="domain" description="Carboxylesterase type B" evidence="2">
    <location>
        <begin position="3"/>
        <end position="172"/>
    </location>
</feature>
<accession>A0A7K5FB20</accession>
<keyword evidence="3" id="KW-0378">Hydrolase</keyword>
<reference evidence="3 4" key="1">
    <citation type="submission" date="2019-09" db="EMBL/GenBank/DDBJ databases">
        <title>Bird 10,000 Genomes (B10K) Project - Family phase.</title>
        <authorList>
            <person name="Zhang G."/>
        </authorList>
    </citation>
    <scope>NUCLEOTIDE SEQUENCE [LARGE SCALE GENOMIC DNA]</scope>
    <source>
        <strain evidence="3">B10K-DU-017-47</strain>
    </source>
</reference>
<dbReference type="GO" id="GO:0016787">
    <property type="term" value="F:hydrolase activity"/>
    <property type="evidence" value="ECO:0007669"/>
    <property type="project" value="UniProtKB-KW"/>
</dbReference>
<evidence type="ECO:0000256" key="1">
    <source>
        <dbReference type="ARBA" id="ARBA00005964"/>
    </source>
</evidence>
<evidence type="ECO:0000259" key="2">
    <source>
        <dbReference type="Pfam" id="PF00135"/>
    </source>
</evidence>
<organism evidence="3 4">
    <name type="scientific">Probosciger aterrimus</name>
    <name type="common">Palm cockatoo</name>
    <dbReference type="NCBI Taxonomy" id="141839"/>
    <lineage>
        <taxon>Eukaryota</taxon>
        <taxon>Metazoa</taxon>
        <taxon>Chordata</taxon>
        <taxon>Craniata</taxon>
        <taxon>Vertebrata</taxon>
        <taxon>Euteleostomi</taxon>
        <taxon>Archelosauria</taxon>
        <taxon>Archosauria</taxon>
        <taxon>Dinosauria</taxon>
        <taxon>Saurischia</taxon>
        <taxon>Theropoda</taxon>
        <taxon>Coelurosauria</taxon>
        <taxon>Aves</taxon>
        <taxon>Neognathae</taxon>
        <taxon>Neoaves</taxon>
        <taxon>Telluraves</taxon>
        <taxon>Australaves</taxon>
        <taxon>Psittaciformes</taxon>
        <taxon>Cacatuidae</taxon>
        <taxon>Probosciger</taxon>
    </lineage>
</organism>
<dbReference type="AlphaFoldDB" id="A0A7K5FB20"/>
<comment type="similarity">
    <text evidence="1">Belongs to the type-B carboxylesterase/lipase family.</text>
</comment>
<gene>
    <name evidence="3" type="primary">Sasb_0</name>
    <name evidence="3" type="ORF">PROATE_R09214</name>
</gene>
<dbReference type="Pfam" id="PF00135">
    <property type="entry name" value="COesterase"/>
    <property type="match status" value="1"/>
</dbReference>
<name>A0A7K5FB20_PROAR</name>
<dbReference type="Gene3D" id="3.40.50.1820">
    <property type="entry name" value="alpha/beta hydrolase"/>
    <property type="match status" value="1"/>
</dbReference>
<dbReference type="InterPro" id="IPR029058">
    <property type="entry name" value="AB_hydrolase_fold"/>
</dbReference>
<evidence type="ECO:0000313" key="4">
    <source>
        <dbReference type="Proteomes" id="UP000562415"/>
    </source>
</evidence>
<dbReference type="EMBL" id="VYZH01001089">
    <property type="protein sequence ID" value="NWS42097.1"/>
    <property type="molecule type" value="Genomic_DNA"/>
</dbReference>
<dbReference type="Proteomes" id="UP000562415">
    <property type="component" value="Unassembled WGS sequence"/>
</dbReference>
<keyword evidence="4" id="KW-1185">Reference proteome</keyword>
<dbReference type="InterPro" id="IPR002018">
    <property type="entry name" value="CarbesteraseB"/>
</dbReference>
<feature type="non-terminal residue" evidence="3">
    <location>
        <position position="183"/>
    </location>
</feature>
<dbReference type="SUPFAM" id="SSF53474">
    <property type="entry name" value="alpha/beta-Hydrolases"/>
    <property type="match status" value="1"/>
</dbReference>
<dbReference type="PANTHER" id="PTHR43903">
    <property type="entry name" value="NEUROLIGIN"/>
    <property type="match status" value="1"/>
</dbReference>
<sequence>VASEVVDQVYKEYIGNAKNRAEVRDGLLDALGDPLFVLSSIEVARYHRDAGNPVYFYEFQHRPSSGEGVIPEFVKADHTDEIAFVFGKPFLAGDVSILLIYFISHFAGHATEEEENLSRTVMKYWTNFARNGNPNGEGLVHWPQYDLDEGYLEIDLTQKAAKKLREHRVDFWIQLIKKMRNEK</sequence>
<dbReference type="InterPro" id="IPR051093">
    <property type="entry name" value="Neuroligin/BSAL"/>
</dbReference>
<feature type="non-terminal residue" evidence="3">
    <location>
        <position position="1"/>
    </location>
</feature>
<comment type="caution">
    <text evidence="3">The sequence shown here is derived from an EMBL/GenBank/DDBJ whole genome shotgun (WGS) entry which is preliminary data.</text>
</comment>
<protein>
    <submittedName>
        <fullName evidence="3">SASB hydrolase</fullName>
    </submittedName>
</protein>
<dbReference type="OrthoDB" id="3200163at2759"/>
<evidence type="ECO:0000313" key="3">
    <source>
        <dbReference type="EMBL" id="NWS42097.1"/>
    </source>
</evidence>